<proteinExistence type="predicted"/>
<dbReference type="GO" id="GO:0016491">
    <property type="term" value="F:oxidoreductase activity"/>
    <property type="evidence" value="ECO:0007669"/>
    <property type="project" value="InterPro"/>
</dbReference>
<dbReference type="InterPro" id="IPR012348">
    <property type="entry name" value="RNR-like"/>
</dbReference>
<dbReference type="AlphaFoldDB" id="A0AB39TRP2"/>
<name>A0AB39TRP2_9ACTN</name>
<reference evidence="1" key="1">
    <citation type="submission" date="2024-07" db="EMBL/GenBank/DDBJ databases">
        <authorList>
            <person name="Yu S.T."/>
        </authorList>
    </citation>
    <scope>NUCLEOTIDE SEQUENCE</scope>
    <source>
        <strain evidence="1">Y1</strain>
    </source>
</reference>
<organism evidence="1">
    <name type="scientific">Streptomyces sp. Y1</name>
    <dbReference type="NCBI Taxonomy" id="3238634"/>
    <lineage>
        <taxon>Bacteria</taxon>
        <taxon>Bacillati</taxon>
        <taxon>Actinomycetota</taxon>
        <taxon>Actinomycetes</taxon>
        <taxon>Kitasatosporales</taxon>
        <taxon>Streptomycetaceae</taxon>
        <taxon>Streptomyces</taxon>
    </lineage>
</organism>
<dbReference type="EMBL" id="CP163445">
    <property type="protein sequence ID" value="XDQ81841.1"/>
    <property type="molecule type" value="Genomic_DNA"/>
</dbReference>
<gene>
    <name evidence="1" type="ORF">AB2U05_26880</name>
</gene>
<protein>
    <submittedName>
        <fullName evidence="1">Uncharacterized protein</fullName>
    </submittedName>
</protein>
<sequence>MKIATADSARRLVELERIAEELMNRHLTAAREWFPHQYVPWGPALRRAPRRVVLTA</sequence>
<dbReference type="RefSeq" id="WP_369184485.1">
    <property type="nucleotide sequence ID" value="NZ_CP163445.1"/>
</dbReference>
<dbReference type="Gene3D" id="1.10.620.20">
    <property type="entry name" value="Ribonucleotide Reductase, subunit A"/>
    <property type="match status" value="1"/>
</dbReference>
<accession>A0AB39TRP2</accession>
<evidence type="ECO:0000313" key="1">
    <source>
        <dbReference type="EMBL" id="XDQ81841.1"/>
    </source>
</evidence>